<dbReference type="SUPFAM" id="SSF63829">
    <property type="entry name" value="Calcium-dependent phosphotriesterase"/>
    <property type="match status" value="2"/>
</dbReference>
<dbReference type="SMART" id="SM00448">
    <property type="entry name" value="REC"/>
    <property type="match status" value="1"/>
</dbReference>
<keyword evidence="6" id="KW-0418">Kinase</keyword>
<keyword evidence="8" id="KW-0902">Two-component regulatory system</keyword>
<dbReference type="PANTHER" id="PTHR43547:SF2">
    <property type="entry name" value="HYBRID SIGNAL TRANSDUCTION HISTIDINE KINASE C"/>
    <property type="match status" value="1"/>
</dbReference>
<name>A0A212K1R8_9BACT</name>
<dbReference type="Gene3D" id="2.60.40.10">
    <property type="entry name" value="Immunoglobulins"/>
    <property type="match status" value="1"/>
</dbReference>
<keyword evidence="10" id="KW-0804">Transcription</keyword>
<dbReference type="Gene3D" id="3.40.50.2300">
    <property type="match status" value="1"/>
</dbReference>
<feature type="domain" description="Response regulatory" evidence="15">
    <location>
        <begin position="1071"/>
        <end position="1186"/>
    </location>
</feature>
<keyword evidence="12" id="KW-1133">Transmembrane helix</keyword>
<evidence type="ECO:0000256" key="1">
    <source>
        <dbReference type="ARBA" id="ARBA00000085"/>
    </source>
</evidence>
<evidence type="ECO:0000256" key="2">
    <source>
        <dbReference type="ARBA" id="ARBA00012438"/>
    </source>
</evidence>
<dbReference type="InterPro" id="IPR036097">
    <property type="entry name" value="HisK_dim/P_sf"/>
</dbReference>
<dbReference type="InterPro" id="IPR001789">
    <property type="entry name" value="Sig_transdc_resp-reg_receiver"/>
</dbReference>
<dbReference type="EC" id="2.7.13.3" evidence="2"/>
<keyword evidence="3 11" id="KW-0597">Phosphoprotein</keyword>
<dbReference type="InterPro" id="IPR003594">
    <property type="entry name" value="HATPase_dom"/>
</dbReference>
<dbReference type="Gene3D" id="1.10.10.60">
    <property type="entry name" value="Homeodomain-like"/>
    <property type="match status" value="2"/>
</dbReference>
<dbReference type="Pfam" id="PF02518">
    <property type="entry name" value="HATPase_c"/>
    <property type="match status" value="1"/>
</dbReference>
<feature type="domain" description="Histidine kinase" evidence="14">
    <location>
        <begin position="831"/>
        <end position="1049"/>
    </location>
</feature>
<dbReference type="GO" id="GO:0005524">
    <property type="term" value="F:ATP binding"/>
    <property type="evidence" value="ECO:0007669"/>
    <property type="project" value="UniProtKB-KW"/>
</dbReference>
<dbReference type="InterPro" id="IPR004358">
    <property type="entry name" value="Sig_transdc_His_kin-like_C"/>
</dbReference>
<dbReference type="Gene3D" id="3.30.565.10">
    <property type="entry name" value="Histidine kinase-like ATPase, C-terminal domain"/>
    <property type="match status" value="1"/>
</dbReference>
<comment type="catalytic activity">
    <reaction evidence="1">
        <text>ATP + protein L-histidine = ADP + protein N-phospho-L-histidine.</text>
        <dbReference type="EC" id="2.7.13.3"/>
    </reaction>
</comment>
<dbReference type="EMBL" id="FLUM01000003">
    <property type="protein sequence ID" value="SBW05445.1"/>
    <property type="molecule type" value="Genomic_DNA"/>
</dbReference>
<dbReference type="InterPro" id="IPR011006">
    <property type="entry name" value="CheY-like_superfamily"/>
</dbReference>
<dbReference type="Gene3D" id="1.10.287.130">
    <property type="match status" value="1"/>
</dbReference>
<dbReference type="InterPro" id="IPR013783">
    <property type="entry name" value="Ig-like_fold"/>
</dbReference>
<keyword evidence="7" id="KW-0067">ATP-binding</keyword>
<evidence type="ECO:0000256" key="3">
    <source>
        <dbReference type="ARBA" id="ARBA00022553"/>
    </source>
</evidence>
<dbReference type="PROSITE" id="PS50109">
    <property type="entry name" value="HIS_KIN"/>
    <property type="match status" value="1"/>
</dbReference>
<dbReference type="PROSITE" id="PS50110">
    <property type="entry name" value="RESPONSE_REGULATORY"/>
    <property type="match status" value="1"/>
</dbReference>
<dbReference type="SUPFAM" id="SSF52172">
    <property type="entry name" value="CheY-like"/>
    <property type="match status" value="1"/>
</dbReference>
<organism evidence="16">
    <name type="scientific">uncultured Dysgonomonas sp</name>
    <dbReference type="NCBI Taxonomy" id="206096"/>
    <lineage>
        <taxon>Bacteria</taxon>
        <taxon>Pseudomonadati</taxon>
        <taxon>Bacteroidota</taxon>
        <taxon>Bacteroidia</taxon>
        <taxon>Bacteroidales</taxon>
        <taxon>Dysgonomonadaceae</taxon>
        <taxon>Dysgonomonas</taxon>
        <taxon>environmental samples</taxon>
    </lineage>
</organism>
<evidence type="ECO:0000259" key="15">
    <source>
        <dbReference type="PROSITE" id="PS50110"/>
    </source>
</evidence>
<dbReference type="InterPro" id="IPR009057">
    <property type="entry name" value="Homeodomain-like_sf"/>
</dbReference>
<evidence type="ECO:0000256" key="6">
    <source>
        <dbReference type="ARBA" id="ARBA00022777"/>
    </source>
</evidence>
<dbReference type="GO" id="GO:0000155">
    <property type="term" value="F:phosphorelay sensor kinase activity"/>
    <property type="evidence" value="ECO:0007669"/>
    <property type="project" value="InterPro"/>
</dbReference>
<sequence>MYLNSLNIIMIHIRFLYTFLFLLSTLFVTGQKVNYQTFSNINLNSEASGINCFAQDAQGLIWIGSNKGLFSYDGYTAQQHFSFDNKTNTQIYCILVLDDTYLCLGTDNGVLFYNYKTDSYKNTNFDFPSDVRTMVLRDGALWIGSLNGLYRYNINSKQIDKLSEKEGNGLPHRTIYSIINTENNSLYVGTYNGLCRYIPATDKFELINLPANIKRNNQFVNSLLEDTVRRCIWIGTEGALLKYTPGYNTVEEINFFHDNSIKSLEIDPNNNLLLGTDNGLYVYNDSTKDIQHIVHDSRNEKSLSNNIVWGIFADREKNIWLGTDYGISLSRYNKVFQIVPISQVTGVGDGNRFHAIFKDSRNNFWLGGTNGLILSPSFTNNPENSVWYRMGDRRYPISHNRIRHIYEDKEQNLWVATDGSINRYDYNKKQFIHYSIVDTTHTLNSNWAYHIFEDDKDRLWIATCLGGIFVVDKQKLIQSSPSGNYVADYNYSTRNGLSGNFINQIVPDRKGNVWVLLYNNGINKIDTKLNSVTKIPIESGTNNENPNYIICDNEGFIWAGFRGGLVRINPENDESRFIKFDAFSNSEILSLVEEGQHIWISTSDGAWVLDKQNYNVQRLNITNKAYTSGFFDKSSDKIYFGGSDELAVFSPAMLQEVRPDLPIVLTALYVNDKLYEPGIDYKGYSIRYLDKIELNYKQNNLGFEFSDLMYSEEEGSKFVYRLEGIGKDWNILKQNSGRITYPNLEYGKYSLIISKLDSSGKPSDKIYTFFIQINPPWYYTVWAKCIYAFLLLCLLLWIMNFFRVRNNLRIERIEKEKTLELSNLKIDFFTNVSHEFKTPLSLIIAPVSRLLLETKDPYKKKQLEAVQRNALKLNSLIRQVLDFNRIDSNTNANLILSRVEFVEFARSLFSVYEEGYKEKNLKFSFHTNKEKIHINIDVLKIESVLNNLIVNACKYTKENGEVNFNLVANDTDKILEITVSDTGIGIPQRDIPYVFERFYQSSKTSKEKEGTGIGLYLAKTYSEQHGGQITVSSEEDKGTRIVITLPLDDIEAESDIVSQTGNTNNNESKPLVLVVDDNPEIADFICQTLASKYRYEVAHNGKMGLEMALNLKPALIVADIMMPVMDGLEMSRRIRRNIPTSTIPIILLTAKDDKTTELESINLNVDAFIPKPFDPEILLSRIEQLLNSKQQLEDKLRIETIAAPKAIEATSPDEKFLSEITTIIEDKIADPDLNVNALSDISGIGSKQIYRKIKQLTGLSPVEFIRSVRLKKAAMLLSQNKFSIAEVMYMVGFSNRSYFSKSFQAEFGKTPREFVENDG</sequence>
<evidence type="ECO:0000259" key="14">
    <source>
        <dbReference type="PROSITE" id="PS50109"/>
    </source>
</evidence>
<feature type="modified residue" description="4-aspartylphosphate" evidence="11">
    <location>
        <position position="1119"/>
    </location>
</feature>
<dbReference type="PROSITE" id="PS01124">
    <property type="entry name" value="HTH_ARAC_FAMILY_2"/>
    <property type="match status" value="1"/>
</dbReference>
<dbReference type="GO" id="GO:0043565">
    <property type="term" value="F:sequence-specific DNA binding"/>
    <property type="evidence" value="ECO:0007669"/>
    <property type="project" value="InterPro"/>
</dbReference>
<dbReference type="Pfam" id="PF00512">
    <property type="entry name" value="HisKA"/>
    <property type="match status" value="1"/>
</dbReference>
<keyword evidence="12" id="KW-0812">Transmembrane</keyword>
<dbReference type="SUPFAM" id="SSF47384">
    <property type="entry name" value="Homodimeric domain of signal transducing histidine kinase"/>
    <property type="match status" value="1"/>
</dbReference>
<accession>A0A212K1R8</accession>
<dbReference type="InterPro" id="IPR005467">
    <property type="entry name" value="His_kinase_dom"/>
</dbReference>
<keyword evidence="12" id="KW-0472">Membrane</keyword>
<dbReference type="SMART" id="SM00387">
    <property type="entry name" value="HATPase_c"/>
    <property type="match status" value="1"/>
</dbReference>
<dbReference type="SMART" id="SM00388">
    <property type="entry name" value="HisKA"/>
    <property type="match status" value="1"/>
</dbReference>
<gene>
    <name evidence="16" type="ORF">KL86DYS1_31115</name>
</gene>
<evidence type="ECO:0000256" key="8">
    <source>
        <dbReference type="ARBA" id="ARBA00023012"/>
    </source>
</evidence>
<dbReference type="Pfam" id="PF07495">
    <property type="entry name" value="Y_Y_Y"/>
    <property type="match status" value="1"/>
</dbReference>
<dbReference type="InterPro" id="IPR003661">
    <property type="entry name" value="HisK_dim/P_dom"/>
</dbReference>
<dbReference type="CDD" id="cd00082">
    <property type="entry name" value="HisKA"/>
    <property type="match status" value="1"/>
</dbReference>
<dbReference type="SUPFAM" id="SSF46689">
    <property type="entry name" value="Homeodomain-like"/>
    <property type="match status" value="1"/>
</dbReference>
<feature type="transmembrane region" description="Helical" evidence="12">
    <location>
        <begin position="777"/>
        <end position="802"/>
    </location>
</feature>
<reference evidence="16" key="1">
    <citation type="submission" date="2016-04" db="EMBL/GenBank/DDBJ databases">
        <authorList>
            <person name="Evans L.H."/>
            <person name="Alamgir A."/>
            <person name="Owens N."/>
            <person name="Weber N.D."/>
            <person name="Virtaneva K."/>
            <person name="Barbian K."/>
            <person name="Babar A."/>
            <person name="Rosenke K."/>
        </authorList>
    </citation>
    <scope>NUCLEOTIDE SEQUENCE</scope>
    <source>
        <strain evidence="16">86-1</strain>
    </source>
</reference>
<dbReference type="CDD" id="cd17574">
    <property type="entry name" value="REC_OmpR"/>
    <property type="match status" value="1"/>
</dbReference>
<evidence type="ECO:0000256" key="7">
    <source>
        <dbReference type="ARBA" id="ARBA00022840"/>
    </source>
</evidence>
<dbReference type="SMART" id="SM00342">
    <property type="entry name" value="HTH_ARAC"/>
    <property type="match status" value="1"/>
</dbReference>
<dbReference type="GO" id="GO:0003700">
    <property type="term" value="F:DNA-binding transcription factor activity"/>
    <property type="evidence" value="ECO:0007669"/>
    <property type="project" value="InterPro"/>
</dbReference>
<dbReference type="CDD" id="cd00075">
    <property type="entry name" value="HATPase"/>
    <property type="match status" value="1"/>
</dbReference>
<evidence type="ECO:0000256" key="10">
    <source>
        <dbReference type="ARBA" id="ARBA00023163"/>
    </source>
</evidence>
<keyword evidence="5" id="KW-0547">Nucleotide-binding</keyword>
<dbReference type="FunFam" id="3.30.565.10:FF:000037">
    <property type="entry name" value="Hybrid sensor histidine kinase/response regulator"/>
    <property type="match status" value="1"/>
</dbReference>
<dbReference type="InterPro" id="IPR015943">
    <property type="entry name" value="WD40/YVTN_repeat-like_dom_sf"/>
</dbReference>
<evidence type="ECO:0000259" key="13">
    <source>
        <dbReference type="PROSITE" id="PS01124"/>
    </source>
</evidence>
<evidence type="ECO:0000313" key="16">
    <source>
        <dbReference type="EMBL" id="SBW05445.1"/>
    </source>
</evidence>
<dbReference type="InterPro" id="IPR018060">
    <property type="entry name" value="HTH_AraC"/>
</dbReference>
<dbReference type="Pfam" id="PF07494">
    <property type="entry name" value="Reg_prop"/>
    <property type="match status" value="2"/>
</dbReference>
<dbReference type="InterPro" id="IPR011110">
    <property type="entry name" value="Reg_prop"/>
</dbReference>
<proteinExistence type="predicted"/>
<evidence type="ECO:0000256" key="12">
    <source>
        <dbReference type="SAM" id="Phobius"/>
    </source>
</evidence>
<dbReference type="Pfam" id="PF00072">
    <property type="entry name" value="Response_reg"/>
    <property type="match status" value="1"/>
</dbReference>
<keyword evidence="4" id="KW-0808">Transferase</keyword>
<dbReference type="PRINTS" id="PR00344">
    <property type="entry name" value="BCTRLSENSOR"/>
</dbReference>
<dbReference type="InterPro" id="IPR036890">
    <property type="entry name" value="HATPase_C_sf"/>
</dbReference>
<protein>
    <recommendedName>
        <fullName evidence="2">histidine kinase</fullName>
        <ecNumber evidence="2">2.7.13.3</ecNumber>
    </recommendedName>
</protein>
<dbReference type="SUPFAM" id="SSF55874">
    <property type="entry name" value="ATPase domain of HSP90 chaperone/DNA topoisomerase II/histidine kinase"/>
    <property type="match status" value="1"/>
</dbReference>
<dbReference type="PANTHER" id="PTHR43547">
    <property type="entry name" value="TWO-COMPONENT HISTIDINE KINASE"/>
    <property type="match status" value="1"/>
</dbReference>
<feature type="domain" description="HTH araC/xylS-type" evidence="13">
    <location>
        <begin position="1218"/>
        <end position="1317"/>
    </location>
</feature>
<dbReference type="Pfam" id="PF12833">
    <property type="entry name" value="HTH_18"/>
    <property type="match status" value="1"/>
</dbReference>
<keyword evidence="9" id="KW-0805">Transcription regulation</keyword>
<evidence type="ECO:0000256" key="11">
    <source>
        <dbReference type="PROSITE-ProRule" id="PRU00169"/>
    </source>
</evidence>
<evidence type="ECO:0000256" key="9">
    <source>
        <dbReference type="ARBA" id="ARBA00023015"/>
    </source>
</evidence>
<evidence type="ECO:0000256" key="5">
    <source>
        <dbReference type="ARBA" id="ARBA00022741"/>
    </source>
</evidence>
<dbReference type="Gene3D" id="2.130.10.10">
    <property type="entry name" value="YVTN repeat-like/Quinoprotein amine dehydrogenase"/>
    <property type="match status" value="2"/>
</dbReference>
<evidence type="ECO:0000256" key="4">
    <source>
        <dbReference type="ARBA" id="ARBA00022679"/>
    </source>
</evidence>
<dbReference type="InterPro" id="IPR011123">
    <property type="entry name" value="Y_Y_Y"/>
</dbReference>